<evidence type="ECO:0000259" key="8">
    <source>
        <dbReference type="Pfam" id="PF00122"/>
    </source>
</evidence>
<keyword evidence="7" id="KW-0479">Metal-binding</keyword>
<dbReference type="Gene3D" id="3.40.50.1000">
    <property type="entry name" value="HAD superfamily/HAD-like"/>
    <property type="match status" value="1"/>
</dbReference>
<dbReference type="EMBL" id="JAEKNQ010000020">
    <property type="protein sequence ID" value="MBJ7602513.1"/>
    <property type="molecule type" value="Genomic_DNA"/>
</dbReference>
<comment type="similarity">
    <text evidence="2 7">Belongs to the cation transport ATPase (P-type) (TC 3.A.3) family. Type IB subfamily.</text>
</comment>
<feature type="transmembrane region" description="Helical" evidence="7">
    <location>
        <begin position="140"/>
        <end position="161"/>
    </location>
</feature>
<name>A0A934KH20_9BACT</name>
<reference evidence="9 10" key="1">
    <citation type="submission" date="2020-10" db="EMBL/GenBank/DDBJ databases">
        <title>Ca. Dormibacterota MAGs.</title>
        <authorList>
            <person name="Montgomery K."/>
        </authorList>
    </citation>
    <scope>NUCLEOTIDE SEQUENCE [LARGE SCALE GENOMIC DNA]</scope>
    <source>
        <strain evidence="9">SC8811_S16_3</strain>
    </source>
</reference>
<dbReference type="Gene3D" id="3.40.1110.10">
    <property type="entry name" value="Calcium-transporting ATPase, cytoplasmic domain N"/>
    <property type="match status" value="1"/>
</dbReference>
<evidence type="ECO:0000256" key="6">
    <source>
        <dbReference type="ARBA" id="ARBA00023136"/>
    </source>
</evidence>
<dbReference type="GO" id="GO:0016887">
    <property type="term" value="F:ATP hydrolysis activity"/>
    <property type="evidence" value="ECO:0007669"/>
    <property type="project" value="InterPro"/>
</dbReference>
<dbReference type="GO" id="GO:0005524">
    <property type="term" value="F:ATP binding"/>
    <property type="evidence" value="ECO:0007669"/>
    <property type="project" value="UniProtKB-UniRule"/>
</dbReference>
<dbReference type="InterPro" id="IPR059000">
    <property type="entry name" value="ATPase_P-type_domA"/>
</dbReference>
<evidence type="ECO:0000256" key="7">
    <source>
        <dbReference type="RuleBase" id="RU362081"/>
    </source>
</evidence>
<keyword evidence="6 7" id="KW-0472">Membrane</keyword>
<keyword evidence="3 7" id="KW-0812">Transmembrane</keyword>
<comment type="caution">
    <text evidence="7">Lacks conserved residue(s) required for the propagation of feature annotation.</text>
</comment>
<dbReference type="SFLD" id="SFLDF00027">
    <property type="entry name" value="p-type_atpase"/>
    <property type="match status" value="1"/>
</dbReference>
<proteinExistence type="inferred from homology"/>
<evidence type="ECO:0000256" key="4">
    <source>
        <dbReference type="ARBA" id="ARBA00022967"/>
    </source>
</evidence>
<dbReference type="InterPro" id="IPR001757">
    <property type="entry name" value="P_typ_ATPase"/>
</dbReference>
<dbReference type="NCBIfam" id="TIGR01512">
    <property type="entry name" value="ATPase-IB2_Cd"/>
    <property type="match status" value="1"/>
</dbReference>
<dbReference type="InterPro" id="IPR044492">
    <property type="entry name" value="P_typ_ATPase_HD_dom"/>
</dbReference>
<dbReference type="PANTHER" id="PTHR48085:SF5">
    <property type="entry name" value="CADMIUM_ZINC-TRANSPORTING ATPASE HMA4-RELATED"/>
    <property type="match status" value="1"/>
</dbReference>
<evidence type="ECO:0000313" key="9">
    <source>
        <dbReference type="EMBL" id="MBJ7602513.1"/>
    </source>
</evidence>
<dbReference type="PROSITE" id="PS00154">
    <property type="entry name" value="ATPASE_E1_E2"/>
    <property type="match status" value="1"/>
</dbReference>
<evidence type="ECO:0000313" key="10">
    <source>
        <dbReference type="Proteomes" id="UP000620075"/>
    </source>
</evidence>
<dbReference type="InterPro" id="IPR023299">
    <property type="entry name" value="ATPase_P-typ_cyto_dom_N"/>
</dbReference>
<dbReference type="PRINTS" id="PR00119">
    <property type="entry name" value="CATATPASE"/>
</dbReference>
<dbReference type="GO" id="GO:0046872">
    <property type="term" value="F:metal ion binding"/>
    <property type="evidence" value="ECO:0007669"/>
    <property type="project" value="UniProtKB-KW"/>
</dbReference>
<evidence type="ECO:0000256" key="3">
    <source>
        <dbReference type="ARBA" id="ARBA00022692"/>
    </source>
</evidence>
<dbReference type="InterPro" id="IPR008250">
    <property type="entry name" value="ATPase_P-typ_transduc_dom_A_sf"/>
</dbReference>
<gene>
    <name evidence="9" type="primary">cadA</name>
    <name evidence="9" type="ORF">JF888_04870</name>
</gene>
<dbReference type="PANTHER" id="PTHR48085">
    <property type="entry name" value="CADMIUM/ZINC-TRANSPORTING ATPASE HMA2-RELATED"/>
    <property type="match status" value="1"/>
</dbReference>
<dbReference type="InterPro" id="IPR036412">
    <property type="entry name" value="HAD-like_sf"/>
</dbReference>
<accession>A0A934KH20</accession>
<dbReference type="SUPFAM" id="SSF56784">
    <property type="entry name" value="HAD-like"/>
    <property type="match status" value="1"/>
</dbReference>
<feature type="domain" description="P-type ATPase A" evidence="8">
    <location>
        <begin position="187"/>
        <end position="282"/>
    </location>
</feature>
<keyword evidence="5 7" id="KW-1133">Transmembrane helix</keyword>
<keyword evidence="7" id="KW-0067">ATP-binding</keyword>
<feature type="transmembrane region" description="Helical" evidence="7">
    <location>
        <begin position="305"/>
        <end position="324"/>
    </location>
</feature>
<dbReference type="Proteomes" id="UP000620075">
    <property type="component" value="Unassembled WGS sequence"/>
</dbReference>
<dbReference type="GO" id="GO:0005886">
    <property type="term" value="C:plasma membrane"/>
    <property type="evidence" value="ECO:0007669"/>
    <property type="project" value="UniProtKB-SubCell"/>
</dbReference>
<comment type="subcellular location">
    <subcellularLocation>
        <location evidence="7">Cell membrane</location>
    </subcellularLocation>
    <subcellularLocation>
        <location evidence="1">Membrane</location>
        <topology evidence="1">Multi-pass membrane protein</topology>
    </subcellularLocation>
</comment>
<dbReference type="InterPro" id="IPR018303">
    <property type="entry name" value="ATPase_P-typ_P_site"/>
</dbReference>
<keyword evidence="7" id="KW-0547">Nucleotide-binding</keyword>
<dbReference type="GO" id="GO:0019829">
    <property type="term" value="F:ATPase-coupled monoatomic cation transmembrane transporter activity"/>
    <property type="evidence" value="ECO:0007669"/>
    <property type="project" value="InterPro"/>
</dbReference>
<dbReference type="SFLD" id="SFLDG00002">
    <property type="entry name" value="C1.7:_P-type_atpase_like"/>
    <property type="match status" value="1"/>
</dbReference>
<dbReference type="Pfam" id="PF00702">
    <property type="entry name" value="Hydrolase"/>
    <property type="match status" value="1"/>
</dbReference>
<evidence type="ECO:0000256" key="2">
    <source>
        <dbReference type="ARBA" id="ARBA00006024"/>
    </source>
</evidence>
<dbReference type="AlphaFoldDB" id="A0A934KH20"/>
<organism evidence="9 10">
    <name type="scientific">Candidatus Dormiibacter inghamiae</name>
    <dbReference type="NCBI Taxonomy" id="3127013"/>
    <lineage>
        <taxon>Bacteria</taxon>
        <taxon>Bacillati</taxon>
        <taxon>Candidatus Dormiibacterota</taxon>
        <taxon>Candidatus Dormibacteria</taxon>
        <taxon>Candidatus Dormibacterales</taxon>
        <taxon>Candidatus Dormibacteraceae</taxon>
        <taxon>Candidatus Dormiibacter</taxon>
    </lineage>
</organism>
<dbReference type="SUPFAM" id="SSF81653">
    <property type="entry name" value="Calcium ATPase, transduction domain A"/>
    <property type="match status" value="1"/>
</dbReference>
<dbReference type="Pfam" id="PF00122">
    <property type="entry name" value="E1-E2_ATPase"/>
    <property type="match status" value="1"/>
</dbReference>
<protein>
    <submittedName>
        <fullName evidence="9">Cadmium-translocating P-type ATPase</fullName>
    </submittedName>
</protein>
<keyword evidence="4" id="KW-1278">Translocase</keyword>
<dbReference type="InterPro" id="IPR027256">
    <property type="entry name" value="P-typ_ATPase_IB"/>
</dbReference>
<evidence type="ECO:0000256" key="1">
    <source>
        <dbReference type="ARBA" id="ARBA00004141"/>
    </source>
</evidence>
<comment type="caution">
    <text evidence="9">The sequence shown here is derived from an EMBL/GenBank/DDBJ whole genome shotgun (WGS) entry which is preliminary data.</text>
</comment>
<sequence>MARSLRIAHAIPGRVRFQVAFEDQAHGAELARRMASHPAVSAASWRETSRSLVVQFDPALKSGDLLSALPASAQDAAAPATPATPLWRQMLVPAVSLTAGLLVPAPPASFVIATCALPIARRAVRGLVGRKLNIDVLDGMAVGLLLASGDVLAAGVSVGLIETGERIRRRASGRARRVLRSWLGTTPSAVRLDEAGKERMVPLEEVKAGDRISVYAGESVPVDGVVIDGLGDLDDKTWSGEAMPRRVATSAQVLAGSSLYDGRVLIEVLASGDETRAAKLAIALEDAIAADTKVSDMVYRIADRFVLPVLATGGIAFAVTGQVGRLVSILIIDYGTGFRVSIPTTVLTTMITGARQKVLFKNGRAIEELAQVDTIIFDKTGTLTSGRPSVAAIELLADLDQREVLRLAAAAEGQIQHPMAAAIRRAAKADGLRAETPHEVRYQVGGGVISRVGEHLVVVGQPALLAKQGITCPDTSIAGSSVVMVAVDGRAVARMSLRDRVDSNAKEVLASLRRLGIRRFILATGDRGSAAAAVARQLGLDEYHGGMLPEDKVGLVRRLRAEGHGVAVVGDGINDAYAMAEAGVGIAVPDGAHLARETADVVLLAEDLAPLPTAVRLAREAMGIMRQNIGLVAVPNTVGMGLAVAGQLTPLAATLVNNGSTVLAAANALRPLQKNRLPAKS</sequence>
<dbReference type="SFLD" id="SFLDS00003">
    <property type="entry name" value="Haloacid_Dehalogenase"/>
    <property type="match status" value="1"/>
</dbReference>
<evidence type="ECO:0000256" key="5">
    <source>
        <dbReference type="ARBA" id="ARBA00022989"/>
    </source>
</evidence>
<keyword evidence="7" id="KW-1003">Cell membrane</keyword>
<dbReference type="InterPro" id="IPR023214">
    <property type="entry name" value="HAD_sf"/>
</dbReference>
<dbReference type="NCBIfam" id="TIGR01494">
    <property type="entry name" value="ATPase_P-type"/>
    <property type="match status" value="1"/>
</dbReference>
<dbReference type="NCBIfam" id="TIGR01525">
    <property type="entry name" value="ATPase-IB_hvy"/>
    <property type="match status" value="1"/>
</dbReference>
<dbReference type="InterPro" id="IPR051014">
    <property type="entry name" value="Cation_Transport_ATPase_IB"/>
</dbReference>
<dbReference type="Gene3D" id="2.70.150.10">
    <property type="entry name" value="Calcium-transporting ATPase, cytoplasmic transduction domain A"/>
    <property type="match status" value="1"/>
</dbReference>
<feature type="transmembrane region" description="Helical" evidence="7">
    <location>
        <begin position="94"/>
        <end position="120"/>
    </location>
</feature>